<dbReference type="AlphaFoldDB" id="T1ER26"/>
<name>T1ER26_HELRO</name>
<dbReference type="EMBL" id="AMQM01000743">
    <property type="status" value="NOT_ANNOTATED_CDS"/>
    <property type="molecule type" value="Genomic_DNA"/>
</dbReference>
<dbReference type="GeneID" id="20199026"/>
<keyword evidence="2" id="KW-1133">Transmembrane helix</keyword>
<reference evidence="5" key="1">
    <citation type="submission" date="2012-12" db="EMBL/GenBank/DDBJ databases">
        <authorList>
            <person name="Hellsten U."/>
            <person name="Grimwood J."/>
            <person name="Chapman J.A."/>
            <person name="Shapiro H."/>
            <person name="Aerts A."/>
            <person name="Otillar R.P."/>
            <person name="Terry A.Y."/>
            <person name="Boore J.L."/>
            <person name="Simakov O."/>
            <person name="Marletaz F."/>
            <person name="Cho S.-J."/>
            <person name="Edsinger-Gonzales E."/>
            <person name="Havlak P."/>
            <person name="Kuo D.-H."/>
            <person name="Larsson T."/>
            <person name="Lv J."/>
            <person name="Arendt D."/>
            <person name="Savage R."/>
            <person name="Osoegawa K."/>
            <person name="de Jong P."/>
            <person name="Lindberg D.R."/>
            <person name="Seaver E.C."/>
            <person name="Weisblat D.A."/>
            <person name="Putnam N.H."/>
            <person name="Grigoriev I.V."/>
            <person name="Rokhsar D.S."/>
        </authorList>
    </citation>
    <scope>NUCLEOTIDE SEQUENCE</scope>
</reference>
<sequence>MQIDVDYQNNRQPNDKNEMQANQFAEHPFKPWILEGEDWVGRAAQEAYLAGGVYTFIILCLISMFVCMVYGCQKMIRARRAEIKHSKKSQEVNGGDFPTDMSAAKRYSGDRDEKGNESPVLQKGMKYMPQIDVSSESLGHEITSSQTFFFGQK</sequence>
<protein>
    <submittedName>
        <fullName evidence="3 4">Uncharacterized protein</fullName>
    </submittedName>
</protein>
<accession>T1ER26</accession>
<reference evidence="4" key="3">
    <citation type="submission" date="2015-06" db="UniProtKB">
        <authorList>
            <consortium name="EnsemblMetazoa"/>
        </authorList>
    </citation>
    <scope>IDENTIFICATION</scope>
</reference>
<evidence type="ECO:0000313" key="3">
    <source>
        <dbReference type="EMBL" id="ESO01878.1"/>
    </source>
</evidence>
<keyword evidence="2" id="KW-0812">Transmembrane</keyword>
<dbReference type="HOGENOM" id="CLU_1715248_0_0_1"/>
<dbReference type="Proteomes" id="UP000015101">
    <property type="component" value="Unassembled WGS sequence"/>
</dbReference>
<dbReference type="CTD" id="20199026"/>
<dbReference type="KEGG" id="hro:HELRODRAFT_161066"/>
<feature type="compositionally biased region" description="Basic and acidic residues" evidence="1">
    <location>
        <begin position="107"/>
        <end position="116"/>
    </location>
</feature>
<reference evidence="3 5" key="2">
    <citation type="journal article" date="2013" name="Nature">
        <title>Insights into bilaterian evolution from three spiralian genomes.</title>
        <authorList>
            <person name="Simakov O."/>
            <person name="Marletaz F."/>
            <person name="Cho S.J."/>
            <person name="Edsinger-Gonzales E."/>
            <person name="Havlak P."/>
            <person name="Hellsten U."/>
            <person name="Kuo D.H."/>
            <person name="Larsson T."/>
            <person name="Lv J."/>
            <person name="Arendt D."/>
            <person name="Savage R."/>
            <person name="Osoegawa K."/>
            <person name="de Jong P."/>
            <person name="Grimwood J."/>
            <person name="Chapman J.A."/>
            <person name="Shapiro H."/>
            <person name="Aerts A."/>
            <person name="Otillar R.P."/>
            <person name="Terry A.Y."/>
            <person name="Boore J.L."/>
            <person name="Grigoriev I.V."/>
            <person name="Lindberg D.R."/>
            <person name="Seaver E.C."/>
            <person name="Weisblat D.A."/>
            <person name="Putnam N.H."/>
            <person name="Rokhsar D.S."/>
        </authorList>
    </citation>
    <scope>NUCLEOTIDE SEQUENCE</scope>
</reference>
<gene>
    <name evidence="4" type="primary">20199026</name>
    <name evidence="3" type="ORF">HELRODRAFT_161066</name>
</gene>
<keyword evidence="2" id="KW-0472">Membrane</keyword>
<organism evidence="4 5">
    <name type="scientific">Helobdella robusta</name>
    <name type="common">Californian leech</name>
    <dbReference type="NCBI Taxonomy" id="6412"/>
    <lineage>
        <taxon>Eukaryota</taxon>
        <taxon>Metazoa</taxon>
        <taxon>Spiralia</taxon>
        <taxon>Lophotrochozoa</taxon>
        <taxon>Annelida</taxon>
        <taxon>Clitellata</taxon>
        <taxon>Hirudinea</taxon>
        <taxon>Rhynchobdellida</taxon>
        <taxon>Glossiphoniidae</taxon>
        <taxon>Helobdella</taxon>
    </lineage>
</organism>
<feature type="region of interest" description="Disordered" evidence="1">
    <location>
        <begin position="83"/>
        <end position="122"/>
    </location>
</feature>
<dbReference type="RefSeq" id="XP_009019286.1">
    <property type="nucleotide sequence ID" value="XM_009021038.1"/>
</dbReference>
<keyword evidence="5" id="KW-1185">Reference proteome</keyword>
<evidence type="ECO:0000313" key="4">
    <source>
        <dbReference type="EnsemblMetazoa" id="HelroP161066"/>
    </source>
</evidence>
<proteinExistence type="predicted"/>
<dbReference type="EnsemblMetazoa" id="HelroT161066">
    <property type="protein sequence ID" value="HelroP161066"/>
    <property type="gene ID" value="HelroG161066"/>
</dbReference>
<dbReference type="EMBL" id="KB096742">
    <property type="protein sequence ID" value="ESO01878.1"/>
    <property type="molecule type" value="Genomic_DNA"/>
</dbReference>
<dbReference type="InParanoid" id="T1ER26"/>
<evidence type="ECO:0000256" key="2">
    <source>
        <dbReference type="SAM" id="Phobius"/>
    </source>
</evidence>
<evidence type="ECO:0000256" key="1">
    <source>
        <dbReference type="SAM" id="MobiDB-lite"/>
    </source>
</evidence>
<evidence type="ECO:0000313" key="5">
    <source>
        <dbReference type="Proteomes" id="UP000015101"/>
    </source>
</evidence>
<feature type="transmembrane region" description="Helical" evidence="2">
    <location>
        <begin position="47"/>
        <end position="70"/>
    </location>
</feature>